<feature type="transmembrane region" description="Helical" evidence="10">
    <location>
        <begin position="21"/>
        <end position="42"/>
    </location>
</feature>
<evidence type="ECO:0000256" key="7">
    <source>
        <dbReference type="ARBA" id="ARBA00023136"/>
    </source>
</evidence>
<dbReference type="InterPro" id="IPR022357">
    <property type="entry name" value="MIP_CS"/>
</dbReference>
<evidence type="ECO:0000256" key="9">
    <source>
        <dbReference type="SAM" id="MobiDB-lite"/>
    </source>
</evidence>
<accession>A0A937RXB1</accession>
<dbReference type="SUPFAM" id="SSF81338">
    <property type="entry name" value="Aquaporin-like"/>
    <property type="match status" value="1"/>
</dbReference>
<evidence type="ECO:0000256" key="8">
    <source>
        <dbReference type="RuleBase" id="RU000477"/>
    </source>
</evidence>
<dbReference type="NCBIfam" id="NF003838">
    <property type="entry name" value="PRK05420.1"/>
    <property type="match status" value="1"/>
</dbReference>
<evidence type="ECO:0000256" key="1">
    <source>
        <dbReference type="ARBA" id="ARBA00004651"/>
    </source>
</evidence>
<keyword evidence="7 10" id="KW-0472">Membrane</keyword>
<keyword evidence="3 8" id="KW-0813">Transport</keyword>
<sequence>MASAAAAETDERDQTLVKRCVAEGIGSFFLVLAGVGTIVLAGDFVGTLGVALAFGLMLLVLVYVIGPVSGCHVNPAVTVGLWAANKIRSKDAVAYVIAQCVGAILASATVWLIADAGPFGYSAGVQGLGANGYGTHSPIGFGLGGAFLSELVLTGLLVFTVLGATHIEAPVGFAGLAIGLVLTVCHLISIPIDNTSVNPARSLGPAVFVGGWALGQLWLFIVAPLLGALLAAVIHRVLRPEFGIRTSTAERALPQESEMRIAQETARLMRMPLGGPYPAGAEQRFERVGAERAGTGRAGTERGAPATGGNDRSSTAAGPWPARDQEPGSRRPGSARDADRDRDWPHDTP</sequence>
<evidence type="ECO:0000313" key="11">
    <source>
        <dbReference type="EMBL" id="MBL7633506.1"/>
    </source>
</evidence>
<comment type="caution">
    <text evidence="11">The sequence shown here is derived from an EMBL/GenBank/DDBJ whole genome shotgun (WGS) entry which is preliminary data.</text>
</comment>
<name>A0A937RXB1_9ACTN</name>
<feature type="transmembrane region" description="Helical" evidence="10">
    <location>
        <begin position="48"/>
        <end position="71"/>
    </location>
</feature>
<dbReference type="Pfam" id="PF00230">
    <property type="entry name" value="MIP"/>
    <property type="match status" value="1"/>
</dbReference>
<keyword evidence="6 10" id="KW-1133">Transmembrane helix</keyword>
<dbReference type="PANTHER" id="PTHR19139">
    <property type="entry name" value="AQUAPORIN TRANSPORTER"/>
    <property type="match status" value="1"/>
</dbReference>
<dbReference type="CDD" id="cd00333">
    <property type="entry name" value="MIP"/>
    <property type="match status" value="1"/>
</dbReference>
<dbReference type="InterPro" id="IPR000425">
    <property type="entry name" value="MIP"/>
</dbReference>
<feature type="transmembrane region" description="Helical" evidence="10">
    <location>
        <begin position="92"/>
        <end position="114"/>
    </location>
</feature>
<feature type="transmembrane region" description="Helical" evidence="10">
    <location>
        <begin position="171"/>
        <end position="192"/>
    </location>
</feature>
<gene>
    <name evidence="11" type="primary">aqpZ</name>
    <name evidence="11" type="ORF">I7412_41405</name>
</gene>
<evidence type="ECO:0000256" key="4">
    <source>
        <dbReference type="ARBA" id="ARBA00022475"/>
    </source>
</evidence>
<dbReference type="EMBL" id="JAEACQ010000384">
    <property type="protein sequence ID" value="MBL7633506.1"/>
    <property type="molecule type" value="Genomic_DNA"/>
</dbReference>
<dbReference type="PRINTS" id="PR00783">
    <property type="entry name" value="MINTRINSICP"/>
</dbReference>
<reference evidence="11" key="1">
    <citation type="submission" date="2020-12" db="EMBL/GenBank/DDBJ databases">
        <title>Genomic characterization of non-nitrogen-fixing Frankia strains.</title>
        <authorList>
            <person name="Carlos-Shanley C."/>
            <person name="Guerra T."/>
            <person name="Hahn D."/>
        </authorList>
    </citation>
    <scope>NUCLEOTIDE SEQUENCE</scope>
    <source>
        <strain evidence="11">CN6</strain>
    </source>
</reference>
<feature type="transmembrane region" description="Helical" evidence="10">
    <location>
        <begin position="139"/>
        <end position="164"/>
    </location>
</feature>
<dbReference type="InterPro" id="IPR034294">
    <property type="entry name" value="Aquaporin_transptr"/>
</dbReference>
<comment type="similarity">
    <text evidence="2 8">Belongs to the MIP/aquaporin (TC 1.A.8) family.</text>
</comment>
<keyword evidence="5 8" id="KW-0812">Transmembrane</keyword>
<dbReference type="InterPro" id="IPR023271">
    <property type="entry name" value="Aquaporin-like"/>
</dbReference>
<evidence type="ECO:0000256" key="6">
    <source>
        <dbReference type="ARBA" id="ARBA00022989"/>
    </source>
</evidence>
<keyword evidence="12" id="KW-1185">Reference proteome</keyword>
<dbReference type="AlphaFoldDB" id="A0A937RXB1"/>
<protein>
    <submittedName>
        <fullName evidence="11">Aquaporin Z</fullName>
    </submittedName>
</protein>
<organism evidence="11 12">
    <name type="scientific">Frankia nepalensis</name>
    <dbReference type="NCBI Taxonomy" id="1836974"/>
    <lineage>
        <taxon>Bacteria</taxon>
        <taxon>Bacillati</taxon>
        <taxon>Actinomycetota</taxon>
        <taxon>Actinomycetes</taxon>
        <taxon>Frankiales</taxon>
        <taxon>Frankiaceae</taxon>
        <taxon>Frankia</taxon>
    </lineage>
</organism>
<evidence type="ECO:0000256" key="5">
    <source>
        <dbReference type="ARBA" id="ARBA00022692"/>
    </source>
</evidence>
<comment type="subcellular location">
    <subcellularLocation>
        <location evidence="1">Cell membrane</location>
        <topology evidence="1">Multi-pass membrane protein</topology>
    </subcellularLocation>
</comment>
<feature type="region of interest" description="Disordered" evidence="9">
    <location>
        <begin position="290"/>
        <end position="349"/>
    </location>
</feature>
<evidence type="ECO:0000256" key="3">
    <source>
        <dbReference type="ARBA" id="ARBA00022448"/>
    </source>
</evidence>
<dbReference type="GO" id="GO:0005886">
    <property type="term" value="C:plasma membrane"/>
    <property type="evidence" value="ECO:0007669"/>
    <property type="project" value="UniProtKB-SubCell"/>
</dbReference>
<dbReference type="PANTHER" id="PTHR19139:SF199">
    <property type="entry name" value="MIP17260P"/>
    <property type="match status" value="1"/>
</dbReference>
<keyword evidence="4" id="KW-1003">Cell membrane</keyword>
<dbReference type="PROSITE" id="PS00221">
    <property type="entry name" value="MIP"/>
    <property type="match status" value="1"/>
</dbReference>
<dbReference type="GO" id="GO:0015250">
    <property type="term" value="F:water channel activity"/>
    <property type="evidence" value="ECO:0007669"/>
    <property type="project" value="TreeGrafter"/>
</dbReference>
<proteinExistence type="inferred from homology"/>
<feature type="transmembrane region" description="Helical" evidence="10">
    <location>
        <begin position="212"/>
        <end position="234"/>
    </location>
</feature>
<evidence type="ECO:0000256" key="10">
    <source>
        <dbReference type="SAM" id="Phobius"/>
    </source>
</evidence>
<dbReference type="Proteomes" id="UP000604475">
    <property type="component" value="Unassembled WGS sequence"/>
</dbReference>
<evidence type="ECO:0000313" key="12">
    <source>
        <dbReference type="Proteomes" id="UP000604475"/>
    </source>
</evidence>
<feature type="compositionally biased region" description="Basic and acidic residues" evidence="9">
    <location>
        <begin position="323"/>
        <end position="349"/>
    </location>
</feature>
<evidence type="ECO:0000256" key="2">
    <source>
        <dbReference type="ARBA" id="ARBA00006175"/>
    </source>
</evidence>
<dbReference type="Gene3D" id="1.20.1080.10">
    <property type="entry name" value="Glycerol uptake facilitator protein"/>
    <property type="match status" value="1"/>
</dbReference>